<evidence type="ECO:0000313" key="2">
    <source>
        <dbReference type="EMBL" id="RVU64547.1"/>
    </source>
</evidence>
<dbReference type="RefSeq" id="WP_127813369.1">
    <property type="nucleotide sequence ID" value="NZ_LDER01000148.1"/>
</dbReference>
<feature type="chain" id="PRO_5019381374" evidence="1">
    <location>
        <begin position="25"/>
        <end position="206"/>
    </location>
</feature>
<dbReference type="Pfam" id="PF00197">
    <property type="entry name" value="Kunitz_legume"/>
    <property type="match status" value="1"/>
</dbReference>
<dbReference type="InterPro" id="IPR002160">
    <property type="entry name" value="Prot_inh_Kunz-lg"/>
</dbReference>
<dbReference type="Gene3D" id="2.80.10.50">
    <property type="match status" value="1"/>
</dbReference>
<dbReference type="EMBL" id="LDER01000148">
    <property type="protein sequence ID" value="RVU64547.1"/>
    <property type="molecule type" value="Genomic_DNA"/>
</dbReference>
<reference evidence="2 3" key="1">
    <citation type="submission" date="2018-01" db="EMBL/GenBank/DDBJ databases">
        <title>Complete genome sequence of G25-42.</title>
        <authorList>
            <person name="Zheng Z."/>
            <person name="Sun M."/>
        </authorList>
    </citation>
    <scope>NUCLEOTIDE SEQUENCE [LARGE SCALE GENOMIC DNA]</scope>
    <source>
        <strain evidence="2 3">G25-42</strain>
    </source>
</reference>
<sequence>MKKNLTGVYAFVIAVASYPITTLAADNSVPVTKNGERLQYNTPYYVKDKNFPHKGGVTFEHWGLDDYVLFAHAPTDNGTPIIFENKNRTDGIIQSDDWIRIKFMQANASGDQYWAPDQLMSSVYLSSDDRTDHKIYGSSTDNSIGIGIFFSNPLGQGSWTKEFWEYKGIDAEKSWMKRDKFWIEPPVELPPLHDRKTPFEIISVKE</sequence>
<dbReference type="InterPro" id="IPR011065">
    <property type="entry name" value="Kunitz_inhibitor_STI-like_sf"/>
</dbReference>
<evidence type="ECO:0000313" key="3">
    <source>
        <dbReference type="Proteomes" id="UP000286687"/>
    </source>
</evidence>
<comment type="caution">
    <text evidence="2">The sequence shown here is derived from an EMBL/GenBank/DDBJ whole genome shotgun (WGS) entry which is preliminary data.</text>
</comment>
<evidence type="ECO:0000256" key="1">
    <source>
        <dbReference type="SAM" id="SignalP"/>
    </source>
</evidence>
<name>A0A437SMP1_BACTU</name>
<gene>
    <name evidence="2" type="ORF">BM74_09070</name>
</gene>
<organism evidence="2 3">
    <name type="scientific">Bacillus thuringiensis</name>
    <dbReference type="NCBI Taxonomy" id="1428"/>
    <lineage>
        <taxon>Bacteria</taxon>
        <taxon>Bacillati</taxon>
        <taxon>Bacillota</taxon>
        <taxon>Bacilli</taxon>
        <taxon>Bacillales</taxon>
        <taxon>Bacillaceae</taxon>
        <taxon>Bacillus</taxon>
        <taxon>Bacillus cereus group</taxon>
    </lineage>
</organism>
<feature type="signal peptide" evidence="1">
    <location>
        <begin position="1"/>
        <end position="24"/>
    </location>
</feature>
<accession>A0A437SMP1</accession>
<dbReference type="Proteomes" id="UP000286687">
    <property type="component" value="Unassembled WGS sequence"/>
</dbReference>
<proteinExistence type="predicted"/>
<dbReference type="GO" id="GO:0004866">
    <property type="term" value="F:endopeptidase inhibitor activity"/>
    <property type="evidence" value="ECO:0007669"/>
    <property type="project" value="InterPro"/>
</dbReference>
<dbReference type="SUPFAM" id="SSF50386">
    <property type="entry name" value="STI-like"/>
    <property type="match status" value="1"/>
</dbReference>
<dbReference type="AlphaFoldDB" id="A0A437SMP1"/>
<protein>
    <submittedName>
        <fullName evidence="2">Uncharacterized protein</fullName>
    </submittedName>
</protein>
<keyword evidence="1" id="KW-0732">Signal</keyword>